<keyword evidence="5" id="KW-0963">Cytoplasm</keyword>
<evidence type="ECO:0000313" key="7">
    <source>
        <dbReference type="EMBL" id="KRT94745.1"/>
    </source>
</evidence>
<dbReference type="GO" id="GO:0004140">
    <property type="term" value="F:dephospho-CoA kinase activity"/>
    <property type="evidence" value="ECO:0007669"/>
    <property type="project" value="UniProtKB-UniRule"/>
</dbReference>
<organism evidence="7 9">
    <name type="scientific">Bacillus glycinifermentans</name>
    <dbReference type="NCBI Taxonomy" id="1664069"/>
    <lineage>
        <taxon>Bacteria</taxon>
        <taxon>Bacillati</taxon>
        <taxon>Bacillota</taxon>
        <taxon>Bacilli</taxon>
        <taxon>Bacillales</taxon>
        <taxon>Bacillaceae</taxon>
        <taxon>Bacillus</taxon>
    </lineage>
</organism>
<dbReference type="PANTHER" id="PTHR10695:SF46">
    <property type="entry name" value="BIFUNCTIONAL COENZYME A SYNTHASE-RELATED"/>
    <property type="match status" value="1"/>
</dbReference>
<dbReference type="OrthoDB" id="9812943at2"/>
<dbReference type="GO" id="GO:0005737">
    <property type="term" value="C:cytoplasm"/>
    <property type="evidence" value="ECO:0007669"/>
    <property type="project" value="UniProtKB-SubCell"/>
</dbReference>
<keyword evidence="4 5" id="KW-0173">Coenzyme A biosynthesis</keyword>
<evidence type="ECO:0000256" key="6">
    <source>
        <dbReference type="NCBIfam" id="TIGR00152"/>
    </source>
</evidence>
<evidence type="ECO:0000313" key="10">
    <source>
        <dbReference type="Proteomes" id="UP001341297"/>
    </source>
</evidence>
<dbReference type="UniPathway" id="UPA00241">
    <property type="reaction ID" value="UER00356"/>
</dbReference>
<keyword evidence="5 7" id="KW-0418">Kinase</keyword>
<dbReference type="SUPFAM" id="SSF52540">
    <property type="entry name" value="P-loop containing nucleoside triphosphate hydrolases"/>
    <property type="match status" value="1"/>
</dbReference>
<comment type="subcellular location">
    <subcellularLocation>
        <location evidence="5">Cytoplasm</location>
    </subcellularLocation>
</comment>
<evidence type="ECO:0000256" key="2">
    <source>
        <dbReference type="ARBA" id="ARBA00022741"/>
    </source>
</evidence>
<reference evidence="7" key="2">
    <citation type="submission" date="2015-10" db="EMBL/GenBank/DDBJ databases">
        <authorList>
            <person name="Gilbert D.G."/>
        </authorList>
    </citation>
    <scope>NUCLEOTIDE SEQUENCE</scope>
    <source>
        <strain evidence="7">GO-13</strain>
    </source>
</reference>
<name>A0A0T6BT08_9BACI</name>
<proteinExistence type="inferred from homology"/>
<comment type="catalytic activity">
    <reaction evidence="5">
        <text>3'-dephospho-CoA + ATP = ADP + CoA + H(+)</text>
        <dbReference type="Rhea" id="RHEA:18245"/>
        <dbReference type="ChEBI" id="CHEBI:15378"/>
        <dbReference type="ChEBI" id="CHEBI:30616"/>
        <dbReference type="ChEBI" id="CHEBI:57287"/>
        <dbReference type="ChEBI" id="CHEBI:57328"/>
        <dbReference type="ChEBI" id="CHEBI:456216"/>
        <dbReference type="EC" id="2.7.1.24"/>
    </reaction>
</comment>
<comment type="caution">
    <text evidence="7">The sequence shown here is derived from an EMBL/GenBank/DDBJ whole genome shotgun (WGS) entry which is preliminary data.</text>
</comment>
<evidence type="ECO:0000256" key="1">
    <source>
        <dbReference type="ARBA" id="ARBA00009018"/>
    </source>
</evidence>
<accession>A0A0T6BT08</accession>
<keyword evidence="10" id="KW-1185">Reference proteome</keyword>
<dbReference type="GO" id="GO:0005524">
    <property type="term" value="F:ATP binding"/>
    <property type="evidence" value="ECO:0007669"/>
    <property type="project" value="UniProtKB-UniRule"/>
</dbReference>
<dbReference type="InterPro" id="IPR001977">
    <property type="entry name" value="Depp_CoAkinase"/>
</dbReference>
<reference evidence="7 9" key="1">
    <citation type="journal article" date="2015" name="Int. J. Syst. Evol. Microbiol.">
        <title>Bacillus glycinifermentans sp. nov., isolated from fermented soybean paste.</title>
        <authorList>
            <person name="Kim S.J."/>
            <person name="Dunlap C.A."/>
            <person name="Kwon S.W."/>
            <person name="Rooney A.P."/>
        </authorList>
    </citation>
    <scope>NUCLEOTIDE SEQUENCE [LARGE SCALE GENOMIC DNA]</scope>
    <source>
        <strain evidence="7 9">GO-13</strain>
    </source>
</reference>
<dbReference type="PANTHER" id="PTHR10695">
    <property type="entry name" value="DEPHOSPHO-COA KINASE-RELATED"/>
    <property type="match status" value="1"/>
</dbReference>
<dbReference type="FunFam" id="3.40.50.300:FF:000485">
    <property type="entry name" value="Dephospho-CoA kinase CAB5"/>
    <property type="match status" value="1"/>
</dbReference>
<protein>
    <recommendedName>
        <fullName evidence="5 6">Dephospho-CoA kinase</fullName>
        <ecNumber evidence="5 6">2.7.1.24</ecNumber>
    </recommendedName>
    <alternativeName>
        <fullName evidence="5">Dephosphocoenzyme A kinase</fullName>
    </alternativeName>
</protein>
<keyword evidence="3 5" id="KW-0067">ATP-binding</keyword>
<dbReference type="STRING" id="1664069.BGLY_3441"/>
<dbReference type="PROSITE" id="PS51219">
    <property type="entry name" value="DPCK"/>
    <property type="match status" value="1"/>
</dbReference>
<gene>
    <name evidence="5 8" type="primary">coaE</name>
    <name evidence="7" type="ORF">AB447_213910</name>
    <name evidence="8" type="ORF">P8828_12085</name>
</gene>
<keyword evidence="5 8" id="KW-0808">Transferase</keyword>
<evidence type="ECO:0000256" key="5">
    <source>
        <dbReference type="HAMAP-Rule" id="MF_00376"/>
    </source>
</evidence>
<dbReference type="AlphaFoldDB" id="A0A0T6BT08"/>
<evidence type="ECO:0000313" key="9">
    <source>
        <dbReference type="Proteomes" id="UP000036168"/>
    </source>
</evidence>
<comment type="function">
    <text evidence="5">Catalyzes the phosphorylation of the 3'-hydroxyl group of dephosphocoenzyme A to form coenzyme A.</text>
</comment>
<dbReference type="HAMAP" id="MF_00376">
    <property type="entry name" value="Dephospho_CoA_kinase"/>
    <property type="match status" value="1"/>
</dbReference>
<dbReference type="NCBIfam" id="TIGR00152">
    <property type="entry name" value="dephospho-CoA kinase"/>
    <property type="match status" value="1"/>
</dbReference>
<evidence type="ECO:0000256" key="4">
    <source>
        <dbReference type="ARBA" id="ARBA00022993"/>
    </source>
</evidence>
<sequence>MTLVIGLTGGIASGKSTVAHMFQKRGITVVDADVIAKEAVEKGMPAYRKIAETFGVGVLLDNGGIDRKKLGELVFQNEDKRMQLNAIVHPEVRKTMIKERDKAIQARERFVVLDIPLLYESGLEHLTDKVLVVWVPKELQLERLMERNSLSEKEALNRIHAQLSLDEKKKKADAVIDNSGSLKDTETQLHQLLDTWSNTEK</sequence>
<dbReference type="EMBL" id="JARRTL010000010">
    <property type="protein sequence ID" value="MEC0485573.1"/>
    <property type="molecule type" value="Genomic_DNA"/>
</dbReference>
<evidence type="ECO:0000256" key="3">
    <source>
        <dbReference type="ARBA" id="ARBA00022840"/>
    </source>
</evidence>
<dbReference type="InterPro" id="IPR027417">
    <property type="entry name" value="P-loop_NTPase"/>
</dbReference>
<dbReference type="Proteomes" id="UP001341297">
    <property type="component" value="Unassembled WGS sequence"/>
</dbReference>
<dbReference type="EC" id="2.7.1.24" evidence="5 6"/>
<comment type="pathway">
    <text evidence="5">Cofactor biosynthesis; coenzyme A biosynthesis; CoA from (R)-pantothenate: step 5/5.</text>
</comment>
<dbReference type="Gene3D" id="3.40.50.300">
    <property type="entry name" value="P-loop containing nucleotide triphosphate hydrolases"/>
    <property type="match status" value="1"/>
</dbReference>
<dbReference type="RefSeq" id="WP_048353881.1">
    <property type="nucleotide sequence ID" value="NZ_CP023481.1"/>
</dbReference>
<dbReference type="EMBL" id="LECW02000005">
    <property type="protein sequence ID" value="KRT94745.1"/>
    <property type="molecule type" value="Genomic_DNA"/>
</dbReference>
<evidence type="ECO:0000313" key="8">
    <source>
        <dbReference type="EMBL" id="MEC0485573.1"/>
    </source>
</evidence>
<dbReference type="Pfam" id="PF01121">
    <property type="entry name" value="CoaE"/>
    <property type="match status" value="1"/>
</dbReference>
<dbReference type="Proteomes" id="UP000036168">
    <property type="component" value="Unassembled WGS sequence"/>
</dbReference>
<reference evidence="8 10" key="3">
    <citation type="submission" date="2023-03" db="EMBL/GenBank/DDBJ databases">
        <title>Agriculturally important microbes genome sequencing.</title>
        <authorList>
            <person name="Dunlap C."/>
        </authorList>
    </citation>
    <scope>NUCLEOTIDE SEQUENCE [LARGE SCALE GENOMIC DNA]</scope>
    <source>
        <strain evidence="8 10">CBP-3203</strain>
    </source>
</reference>
<comment type="similarity">
    <text evidence="1 5">Belongs to the CoaE family.</text>
</comment>
<dbReference type="GO" id="GO:0015937">
    <property type="term" value="P:coenzyme A biosynthetic process"/>
    <property type="evidence" value="ECO:0007669"/>
    <property type="project" value="UniProtKB-UniRule"/>
</dbReference>
<keyword evidence="2 5" id="KW-0547">Nucleotide-binding</keyword>
<feature type="binding site" evidence="5">
    <location>
        <begin position="12"/>
        <end position="17"/>
    </location>
    <ligand>
        <name>ATP</name>
        <dbReference type="ChEBI" id="CHEBI:30616"/>
    </ligand>
</feature>
<dbReference type="CDD" id="cd02022">
    <property type="entry name" value="DPCK"/>
    <property type="match status" value="1"/>
</dbReference>